<comment type="caution">
    <text evidence="2">The sequence shown here is derived from an EMBL/GenBank/DDBJ whole genome shotgun (WGS) entry which is preliminary data.</text>
</comment>
<evidence type="ECO:0000313" key="2">
    <source>
        <dbReference type="EMBL" id="DBA02765.1"/>
    </source>
</evidence>
<reference evidence="2" key="1">
    <citation type="submission" date="2022-11" db="EMBL/GenBank/DDBJ databases">
        <authorList>
            <person name="Morgan W.R."/>
            <person name="Tartar A."/>
        </authorList>
    </citation>
    <scope>NUCLEOTIDE SEQUENCE</scope>
    <source>
        <strain evidence="2">ARSEF 373</strain>
    </source>
</reference>
<evidence type="ECO:0000313" key="3">
    <source>
        <dbReference type="Proteomes" id="UP001146120"/>
    </source>
</evidence>
<dbReference type="AlphaFoldDB" id="A0AAV2ZDU4"/>
<proteinExistence type="predicted"/>
<keyword evidence="3" id="KW-1185">Reference proteome</keyword>
<sequence length="344" mass="35602">MKITSFAASVASALAFMAAITPSSPALLVQAAAASSMGSGSGSWNDLVVPLDVPTNATEGPHDHFHGPAKGKAGGGFGVRSLGGRLQLCPTGDCSQSIVDITMHHLHEVDGKGKPTKNRVQVFGVMPYNWSAPVTAPDTHGVNVTTSAFSASLPVNGSNTLASFNASVAFYATNSTQDYAGTIISIPAGGLKFAVWIDNWPFLGDDHQLLLGLRVMAHNKTSGRKPIGRHDHGQGRDKKIDRTTLQNSMFLDSPSVAVIDGSPQNVMTKAKPGGDFVIMEYAFPKFTQLYYDPVVSADASSTDAGSSAGSKSGNVRASAASSSASSMTAVVVMSSLAIVLMSAA</sequence>
<reference evidence="2" key="2">
    <citation type="journal article" date="2023" name="Microbiol Resour">
        <title>Decontamination and Annotation of the Draft Genome Sequence of the Oomycete Lagenidium giganteum ARSEF 373.</title>
        <authorList>
            <person name="Morgan W.R."/>
            <person name="Tartar A."/>
        </authorList>
    </citation>
    <scope>NUCLEOTIDE SEQUENCE</scope>
    <source>
        <strain evidence="2">ARSEF 373</strain>
    </source>
</reference>
<gene>
    <name evidence="2" type="ORF">N0F65_010693</name>
</gene>
<feature type="chain" id="PRO_5043943293" evidence="1">
    <location>
        <begin position="27"/>
        <end position="344"/>
    </location>
</feature>
<accession>A0AAV2ZDU4</accession>
<dbReference type="Proteomes" id="UP001146120">
    <property type="component" value="Unassembled WGS sequence"/>
</dbReference>
<dbReference type="EMBL" id="DAKRPA010000027">
    <property type="protein sequence ID" value="DBA02765.1"/>
    <property type="molecule type" value="Genomic_DNA"/>
</dbReference>
<organism evidence="2 3">
    <name type="scientific">Lagenidium giganteum</name>
    <dbReference type="NCBI Taxonomy" id="4803"/>
    <lineage>
        <taxon>Eukaryota</taxon>
        <taxon>Sar</taxon>
        <taxon>Stramenopiles</taxon>
        <taxon>Oomycota</taxon>
        <taxon>Peronosporomycetes</taxon>
        <taxon>Pythiales</taxon>
        <taxon>Pythiaceae</taxon>
    </lineage>
</organism>
<name>A0AAV2ZDU4_9STRA</name>
<feature type="signal peptide" evidence="1">
    <location>
        <begin position="1"/>
        <end position="26"/>
    </location>
</feature>
<evidence type="ECO:0000256" key="1">
    <source>
        <dbReference type="SAM" id="SignalP"/>
    </source>
</evidence>
<keyword evidence="1" id="KW-0732">Signal</keyword>
<protein>
    <submittedName>
        <fullName evidence="2">Uncharacterized protein</fullName>
    </submittedName>
</protein>